<sequence length="639" mass="73268">METHAASPSSFVTYLLPLHPQTSSRMSRSSRKRTRSRIETEDVIIPAKGQALMKSYTLISGPNKKLRTEVAVTQVSRPVALPKQPEPSKQLPKAVPGESPKKAHKRFSELLDDLASQIPTFIDSYLHFLSADQEGTHQDSCQKRFRRDFGQSTGKCDGEGTERLWAEMNQWAPSLSEMSFGRHHDIVDDNISDWNLRKVLGMASYLVDRAILACENRAKFIKEFKGVTSNTPASLITTWRSLDTTPQLTEDGKRYRSVYFADEHKLPNQTELRESIRREEEEEMSLISPVEDEEQSATSLLALFDGLEFALQLEQLQVNTQRQAARYIAEPTPTHGDKLEQMRSTLRSKLALWTTTASRILPMTASRYPSNLAKPEDVSLHLPSCYPLGEHRTLGLVSAGQLEKKIREVKAYQTIGKIKAGIVKKSANLTVRHQHIVGQRAATRATNVINAQVKIIEKYANDYQRIRDSLLALGMPGDHPALRELRREDCQSKCMFSNEVRVSKHQKQGKRINDKELSWIWTVGTKHENHGDQWQIETQRVHWFLARAQKDRWIEEVEIIQEEMRRLIRYFNFYQEMWAHMATTHENRPHIASYCTATSVTYQQLKEDCVERFPDEIRTDLNFIVLGETIDSDISVVEV</sequence>
<accession>A0A0C9UZ99</accession>
<dbReference type="Pfam" id="PF18758">
    <property type="entry name" value="KDZ"/>
    <property type="match status" value="1"/>
</dbReference>
<dbReference type="OrthoDB" id="3265433at2759"/>
<name>A0A0C9UZ99_SPHS4</name>
<reference evidence="2 3" key="1">
    <citation type="submission" date="2014-06" db="EMBL/GenBank/DDBJ databases">
        <title>Evolutionary Origins and Diversification of the Mycorrhizal Mutualists.</title>
        <authorList>
            <consortium name="DOE Joint Genome Institute"/>
            <consortium name="Mycorrhizal Genomics Consortium"/>
            <person name="Kohler A."/>
            <person name="Kuo A."/>
            <person name="Nagy L.G."/>
            <person name="Floudas D."/>
            <person name="Copeland A."/>
            <person name="Barry K.W."/>
            <person name="Cichocki N."/>
            <person name="Veneault-Fourrey C."/>
            <person name="LaButti K."/>
            <person name="Lindquist E.A."/>
            <person name="Lipzen A."/>
            <person name="Lundell T."/>
            <person name="Morin E."/>
            <person name="Murat C."/>
            <person name="Riley R."/>
            <person name="Ohm R."/>
            <person name="Sun H."/>
            <person name="Tunlid A."/>
            <person name="Henrissat B."/>
            <person name="Grigoriev I.V."/>
            <person name="Hibbett D.S."/>
            <person name="Martin F."/>
        </authorList>
    </citation>
    <scope>NUCLEOTIDE SEQUENCE [LARGE SCALE GENOMIC DNA]</scope>
    <source>
        <strain evidence="2 3">SS14</strain>
    </source>
</reference>
<organism evidence="2 3">
    <name type="scientific">Sphaerobolus stellatus (strain SS14)</name>
    <dbReference type="NCBI Taxonomy" id="990650"/>
    <lineage>
        <taxon>Eukaryota</taxon>
        <taxon>Fungi</taxon>
        <taxon>Dikarya</taxon>
        <taxon>Basidiomycota</taxon>
        <taxon>Agaricomycotina</taxon>
        <taxon>Agaricomycetes</taxon>
        <taxon>Phallomycetidae</taxon>
        <taxon>Geastrales</taxon>
        <taxon>Sphaerobolaceae</taxon>
        <taxon>Sphaerobolus</taxon>
    </lineage>
</organism>
<feature type="region of interest" description="Disordered" evidence="1">
    <location>
        <begin position="79"/>
        <end position="100"/>
    </location>
</feature>
<evidence type="ECO:0000313" key="2">
    <source>
        <dbReference type="EMBL" id="KIJ30410.1"/>
    </source>
</evidence>
<protein>
    <submittedName>
        <fullName evidence="2">Uncharacterized protein</fullName>
    </submittedName>
</protein>
<proteinExistence type="predicted"/>
<dbReference type="HOGENOM" id="CLU_428382_0_0_1"/>
<evidence type="ECO:0000313" key="3">
    <source>
        <dbReference type="Proteomes" id="UP000054279"/>
    </source>
</evidence>
<keyword evidence="3" id="KW-1185">Reference proteome</keyword>
<dbReference type="Proteomes" id="UP000054279">
    <property type="component" value="Unassembled WGS sequence"/>
</dbReference>
<gene>
    <name evidence="2" type="ORF">M422DRAFT_268065</name>
</gene>
<evidence type="ECO:0000256" key="1">
    <source>
        <dbReference type="SAM" id="MobiDB-lite"/>
    </source>
</evidence>
<dbReference type="InterPro" id="IPR040521">
    <property type="entry name" value="KDZ"/>
</dbReference>
<dbReference type="AlphaFoldDB" id="A0A0C9UZ99"/>
<dbReference type="EMBL" id="KN837262">
    <property type="protein sequence ID" value="KIJ30410.1"/>
    <property type="molecule type" value="Genomic_DNA"/>
</dbReference>